<dbReference type="EMBL" id="QVID01000002">
    <property type="protein sequence ID" value="RFN58174.1"/>
    <property type="molecule type" value="Genomic_DNA"/>
</dbReference>
<sequence length="278" mass="32394">MKILFITLLFVLGQNLLGQANWSFDQKVDFNRFITYEGVIDKTHQINMYFKESYEACSDNSRNRTDRIVYGWYQYNKAGKKVPLVGYVCQDNACKNLVELFVPIDPINYSFDENCRLIEAKESFKQERGWQSDRFERQTDDDQKHPVSLKPIHKFSWLTKATILFNINGVEIETFNLTELTQNNYIESIEIIGVKRMGTTFHLLIKYSHQSKPGSYGKGMCGNGIEEFIAHLVINNDFEVESFERKQLRSCIYNIDNVDVSFDANQPELGIESKNKKQ</sequence>
<dbReference type="RefSeq" id="WP_117160122.1">
    <property type="nucleotide sequence ID" value="NZ_QVID01000002.1"/>
</dbReference>
<protein>
    <submittedName>
        <fullName evidence="1">Uncharacterized protein</fullName>
    </submittedName>
</protein>
<keyword evidence="2" id="KW-1185">Reference proteome</keyword>
<evidence type="ECO:0000313" key="1">
    <source>
        <dbReference type="EMBL" id="RFN58174.1"/>
    </source>
</evidence>
<reference evidence="1 2" key="1">
    <citation type="journal article" date="2007" name="Int. J. Syst. Evol. Microbiol.">
        <title>Marixanthomonas ophiurae gen. nov., sp. nov., a marine bacterium of the family Flavobacteriaceae isolated from a deep-sea brittle star.</title>
        <authorList>
            <person name="Romanenko L.A."/>
            <person name="Uchino M."/>
            <person name="Frolova G.M."/>
            <person name="Mikhailov V.V."/>
        </authorList>
    </citation>
    <scope>NUCLEOTIDE SEQUENCE [LARGE SCALE GENOMIC DNA]</scope>
    <source>
        <strain evidence="1 2">KMM 3046</strain>
    </source>
</reference>
<comment type="caution">
    <text evidence="1">The sequence shown here is derived from an EMBL/GenBank/DDBJ whole genome shotgun (WGS) entry which is preliminary data.</text>
</comment>
<dbReference type="Proteomes" id="UP000261082">
    <property type="component" value="Unassembled WGS sequence"/>
</dbReference>
<gene>
    <name evidence="1" type="ORF">DZ858_13150</name>
</gene>
<dbReference type="OrthoDB" id="5826911at2"/>
<name>A0A3E1Q7S9_9FLAO</name>
<dbReference type="AlphaFoldDB" id="A0A3E1Q7S9"/>
<proteinExistence type="predicted"/>
<organism evidence="1 2">
    <name type="scientific">Marixanthomonas ophiurae</name>
    <dbReference type="NCBI Taxonomy" id="387659"/>
    <lineage>
        <taxon>Bacteria</taxon>
        <taxon>Pseudomonadati</taxon>
        <taxon>Bacteroidota</taxon>
        <taxon>Flavobacteriia</taxon>
        <taxon>Flavobacteriales</taxon>
        <taxon>Flavobacteriaceae</taxon>
        <taxon>Marixanthomonas</taxon>
    </lineage>
</organism>
<evidence type="ECO:0000313" key="2">
    <source>
        <dbReference type="Proteomes" id="UP000261082"/>
    </source>
</evidence>
<accession>A0A3E1Q7S9</accession>